<feature type="domain" description="Thiamine pyrophosphate enzyme central" evidence="15">
    <location>
        <begin position="264"/>
        <end position="394"/>
    </location>
</feature>
<dbReference type="Pfam" id="PF02775">
    <property type="entry name" value="TPP_enzyme_C"/>
    <property type="match status" value="1"/>
</dbReference>
<dbReference type="Gene3D" id="3.40.50.1220">
    <property type="entry name" value="TPP-binding domain"/>
    <property type="match status" value="1"/>
</dbReference>
<evidence type="ECO:0000256" key="10">
    <source>
        <dbReference type="ARBA" id="ARBA00023052"/>
    </source>
</evidence>
<evidence type="ECO:0000256" key="12">
    <source>
        <dbReference type="ARBA" id="ARBA00048670"/>
    </source>
</evidence>
<dbReference type="Proteomes" id="UP000075714">
    <property type="component" value="Unassembled WGS sequence"/>
</dbReference>
<comment type="pathway">
    <text evidence="1 13">Amino-acid biosynthesis; L-isoleucine biosynthesis; L-isoleucine from 2-oxobutanoate: step 1/4.</text>
</comment>
<dbReference type="AlphaFoldDB" id="A0A150GJE8"/>
<evidence type="ECO:0000259" key="16">
    <source>
        <dbReference type="Pfam" id="PF02775"/>
    </source>
</evidence>
<dbReference type="Pfam" id="PF00205">
    <property type="entry name" value="TPP_enzyme_M"/>
    <property type="match status" value="1"/>
</dbReference>
<keyword evidence="8 13" id="KW-0479">Metal-binding</keyword>
<keyword evidence="9 13" id="KW-0460">Magnesium</keyword>
<sequence>MTPASTSAPSARAPSRPGRRCLAVSAKLADGSARRTYSDEVRRAKEVAQAALAKESPVDWVDRFGNEPRKGADILVQCLEREGVDSVFAYPGGASMEIHQALTRSDRITNVLCRHEQGEIFAAEGYAKAAGRVGVCIATSGPGATNLVTGLADAMMDSIPLVAITGQVPRRMIGTDAFQETPIVEVTRAITKHNYLVLDIKDLPRVIKEAFYLARSGRPGPVLVDVPKDIQQQLAVPDWDSPMSITGYISRLPPPVEESQVVPVLRAIQAASKPVIYYGGGCLDARDELREFAERTGIPLASTFMGLGVVPADNPNHLQMLGMHGTVAANYAVDQADLLVALGVRFDDRVTGKLDAFAARARIVHIDIDAAEISKNKTAHVPVCGDVKQALRHLNRLLEAEPGLAERFAPWRAEVAAKRSEFPMRYPLRDDAIVPQYAIQVLGEETQGEAIITTGVGQHQMWAAQWYPYKEPRRWISSGGLGSMGFGLPAALGAAVAFDGKNGREKRTVVDIDGDGSFLMNVQELATVFIEKLDVKVLLLNNQHLGMVVQWEDRFYKANRAHTYLGKRESEWHATGNEEDIYPNFVAMARSFGVPSQRVIRKEELRAAIRTALDTPGPYLLEVMVPHIEHVLPMIPGGASFKDIITEGDGSHKY</sequence>
<dbReference type="InterPro" id="IPR012846">
    <property type="entry name" value="Acetolactate_synth_lsu"/>
</dbReference>
<dbReference type="CDD" id="cd07035">
    <property type="entry name" value="TPP_PYR_POX_like"/>
    <property type="match status" value="1"/>
</dbReference>
<keyword evidence="10 13" id="KW-0786">Thiamine pyrophosphate</keyword>
<keyword evidence="7 13" id="KW-0808">Transferase</keyword>
<dbReference type="GO" id="GO:0050660">
    <property type="term" value="F:flavin adenine dinucleotide binding"/>
    <property type="evidence" value="ECO:0007669"/>
    <property type="project" value="InterPro"/>
</dbReference>
<dbReference type="InterPro" id="IPR029061">
    <property type="entry name" value="THDP-binding"/>
</dbReference>
<dbReference type="InterPro" id="IPR012001">
    <property type="entry name" value="Thiamin_PyroP_enz_TPP-bd_dom"/>
</dbReference>
<accession>A0A150GJE8</accession>
<dbReference type="Pfam" id="PF02776">
    <property type="entry name" value="TPP_enzyme_N"/>
    <property type="match status" value="1"/>
</dbReference>
<evidence type="ECO:0000256" key="5">
    <source>
        <dbReference type="ARBA" id="ARBA00022605"/>
    </source>
</evidence>
<evidence type="ECO:0000259" key="17">
    <source>
        <dbReference type="Pfam" id="PF02776"/>
    </source>
</evidence>
<dbReference type="GO" id="GO:0005948">
    <property type="term" value="C:acetolactate synthase complex"/>
    <property type="evidence" value="ECO:0007669"/>
    <property type="project" value="TreeGrafter"/>
</dbReference>
<comment type="similarity">
    <text evidence="3 13">Belongs to the TPP enzyme family.</text>
</comment>
<evidence type="ECO:0000256" key="6">
    <source>
        <dbReference type="ARBA" id="ARBA00022646"/>
    </source>
</evidence>
<dbReference type="Gene3D" id="3.40.50.970">
    <property type="match status" value="2"/>
</dbReference>
<feature type="compositionally biased region" description="Low complexity" evidence="14">
    <location>
        <begin position="1"/>
        <end position="16"/>
    </location>
</feature>
<dbReference type="PANTHER" id="PTHR18968:SF13">
    <property type="entry name" value="ACETOLACTATE SYNTHASE CATALYTIC SUBUNIT, MITOCHONDRIAL"/>
    <property type="match status" value="1"/>
</dbReference>
<dbReference type="GO" id="GO:0030976">
    <property type="term" value="F:thiamine pyrophosphate binding"/>
    <property type="evidence" value="ECO:0007669"/>
    <property type="project" value="UniProtKB-UniRule"/>
</dbReference>
<reference evidence="19" key="1">
    <citation type="journal article" date="2016" name="Nat. Commun.">
        <title>The Gonium pectorale genome demonstrates co-option of cell cycle regulation during the evolution of multicellularity.</title>
        <authorList>
            <person name="Hanschen E.R."/>
            <person name="Marriage T.N."/>
            <person name="Ferris P.J."/>
            <person name="Hamaji T."/>
            <person name="Toyoda A."/>
            <person name="Fujiyama A."/>
            <person name="Neme R."/>
            <person name="Noguchi H."/>
            <person name="Minakuchi Y."/>
            <person name="Suzuki M."/>
            <person name="Kawai-Toyooka H."/>
            <person name="Smith D.R."/>
            <person name="Sparks H."/>
            <person name="Anderson J."/>
            <person name="Bakaric R."/>
            <person name="Luria V."/>
            <person name="Karger A."/>
            <person name="Kirschner M.W."/>
            <person name="Durand P.M."/>
            <person name="Michod R.E."/>
            <person name="Nozaki H."/>
            <person name="Olson B.J."/>
        </authorList>
    </citation>
    <scope>NUCLEOTIDE SEQUENCE [LARGE SCALE GENOMIC DNA]</scope>
    <source>
        <strain evidence="19">NIES-2863</strain>
    </source>
</reference>
<keyword evidence="5 13" id="KW-0028">Amino-acid biosynthesis</keyword>
<comment type="caution">
    <text evidence="18">The sequence shown here is derived from an EMBL/GenBank/DDBJ whole genome shotgun (WGS) entry which is preliminary data.</text>
</comment>
<dbReference type="InterPro" id="IPR012000">
    <property type="entry name" value="Thiamin_PyroP_enz_cen_dom"/>
</dbReference>
<evidence type="ECO:0000313" key="18">
    <source>
        <dbReference type="EMBL" id="KXZ49938.1"/>
    </source>
</evidence>
<feature type="domain" description="Thiamine pyrophosphate enzyme N-terminal TPP-binding" evidence="17">
    <location>
        <begin position="70"/>
        <end position="180"/>
    </location>
</feature>
<dbReference type="InterPro" id="IPR039368">
    <property type="entry name" value="AHAS_TPP"/>
</dbReference>
<feature type="domain" description="Thiamine pyrophosphate enzyme TPP-binding" evidence="16">
    <location>
        <begin position="455"/>
        <end position="623"/>
    </location>
</feature>
<evidence type="ECO:0000256" key="8">
    <source>
        <dbReference type="ARBA" id="ARBA00022723"/>
    </source>
</evidence>
<name>A0A150GJE8_GONPE</name>
<evidence type="ECO:0000256" key="11">
    <source>
        <dbReference type="ARBA" id="ARBA00023304"/>
    </source>
</evidence>
<organism evidence="18 19">
    <name type="scientific">Gonium pectorale</name>
    <name type="common">Green alga</name>
    <dbReference type="NCBI Taxonomy" id="33097"/>
    <lineage>
        <taxon>Eukaryota</taxon>
        <taxon>Viridiplantae</taxon>
        <taxon>Chlorophyta</taxon>
        <taxon>core chlorophytes</taxon>
        <taxon>Chlorophyceae</taxon>
        <taxon>CS clade</taxon>
        <taxon>Chlamydomonadales</taxon>
        <taxon>Volvocaceae</taxon>
        <taxon>Gonium</taxon>
    </lineage>
</organism>
<evidence type="ECO:0000256" key="1">
    <source>
        <dbReference type="ARBA" id="ARBA00004974"/>
    </source>
</evidence>
<dbReference type="GO" id="GO:0003984">
    <property type="term" value="F:acetolactate synthase activity"/>
    <property type="evidence" value="ECO:0007669"/>
    <property type="project" value="UniProtKB-EC"/>
</dbReference>
<comment type="catalytic activity">
    <reaction evidence="12 13">
        <text>2 pyruvate + H(+) = (2S)-2-acetolactate + CO2</text>
        <dbReference type="Rhea" id="RHEA:25249"/>
        <dbReference type="ChEBI" id="CHEBI:15361"/>
        <dbReference type="ChEBI" id="CHEBI:15378"/>
        <dbReference type="ChEBI" id="CHEBI:16526"/>
        <dbReference type="ChEBI" id="CHEBI:58476"/>
        <dbReference type="EC" id="2.2.1.6"/>
    </reaction>
</comment>
<dbReference type="FunFam" id="3.40.50.970:FF:000007">
    <property type="entry name" value="Acetolactate synthase"/>
    <property type="match status" value="1"/>
</dbReference>
<comment type="cofactor">
    <cofactor evidence="13">
        <name>Mg(2+)</name>
        <dbReference type="ChEBI" id="CHEBI:18420"/>
    </cofactor>
    <text evidence="13">Binds 1 Mg(2+) ion per subunit.</text>
</comment>
<dbReference type="InterPro" id="IPR011766">
    <property type="entry name" value="TPP_enzyme_TPP-bd"/>
</dbReference>
<evidence type="ECO:0000256" key="7">
    <source>
        <dbReference type="ARBA" id="ARBA00022679"/>
    </source>
</evidence>
<dbReference type="OrthoDB" id="16262at2759"/>
<dbReference type="FunFam" id="3.40.50.1220:FF:000008">
    <property type="entry name" value="Acetolactate synthase"/>
    <property type="match status" value="1"/>
</dbReference>
<dbReference type="UniPathway" id="UPA00047">
    <property type="reaction ID" value="UER00055"/>
</dbReference>
<dbReference type="GO" id="GO:0009099">
    <property type="term" value="P:L-valine biosynthetic process"/>
    <property type="evidence" value="ECO:0007669"/>
    <property type="project" value="UniProtKB-UniPathway"/>
</dbReference>
<protein>
    <recommendedName>
        <fullName evidence="4 13">Acetolactate synthase</fullName>
        <ecNumber evidence="4 13">2.2.1.6</ecNumber>
    </recommendedName>
</protein>
<dbReference type="CDD" id="cd02015">
    <property type="entry name" value="TPP_AHAS"/>
    <property type="match status" value="1"/>
</dbReference>
<evidence type="ECO:0000256" key="2">
    <source>
        <dbReference type="ARBA" id="ARBA00005025"/>
    </source>
</evidence>
<keyword evidence="11 13" id="KW-0100">Branched-chain amino acid biosynthesis</keyword>
<dbReference type="SUPFAM" id="SSF52518">
    <property type="entry name" value="Thiamin diphosphate-binding fold (THDP-binding)"/>
    <property type="match status" value="2"/>
</dbReference>
<comment type="cofactor">
    <cofactor evidence="13">
        <name>thiamine diphosphate</name>
        <dbReference type="ChEBI" id="CHEBI:58937"/>
    </cofactor>
    <text evidence="13">Binds 1 thiamine pyrophosphate per subunit.</text>
</comment>
<dbReference type="STRING" id="33097.A0A150GJE8"/>
<evidence type="ECO:0000256" key="3">
    <source>
        <dbReference type="ARBA" id="ARBA00007812"/>
    </source>
</evidence>
<evidence type="ECO:0000259" key="15">
    <source>
        <dbReference type="Pfam" id="PF00205"/>
    </source>
</evidence>
<feature type="region of interest" description="Disordered" evidence="14">
    <location>
        <begin position="1"/>
        <end position="20"/>
    </location>
</feature>
<comment type="pathway">
    <text evidence="2 13">Amino-acid biosynthesis; L-valine biosynthesis; L-valine from pyruvate: step 1/4.</text>
</comment>
<dbReference type="UniPathway" id="UPA00049">
    <property type="reaction ID" value="UER00059"/>
</dbReference>
<dbReference type="SUPFAM" id="SSF52467">
    <property type="entry name" value="DHS-like NAD/FAD-binding domain"/>
    <property type="match status" value="1"/>
</dbReference>
<keyword evidence="19" id="KW-1185">Reference proteome</keyword>
<evidence type="ECO:0000256" key="4">
    <source>
        <dbReference type="ARBA" id="ARBA00013145"/>
    </source>
</evidence>
<keyword evidence="6" id="KW-0359">Herbicide resistance</keyword>
<evidence type="ECO:0000256" key="9">
    <source>
        <dbReference type="ARBA" id="ARBA00022842"/>
    </source>
</evidence>
<dbReference type="InterPro" id="IPR045229">
    <property type="entry name" value="TPP_enz"/>
</dbReference>
<evidence type="ECO:0000313" key="19">
    <source>
        <dbReference type="Proteomes" id="UP000075714"/>
    </source>
</evidence>
<dbReference type="PANTHER" id="PTHR18968">
    <property type="entry name" value="THIAMINE PYROPHOSPHATE ENZYMES"/>
    <property type="match status" value="1"/>
</dbReference>
<dbReference type="GO" id="GO:0009097">
    <property type="term" value="P:isoleucine biosynthetic process"/>
    <property type="evidence" value="ECO:0007669"/>
    <property type="project" value="UniProtKB-UniPathway"/>
</dbReference>
<proteinExistence type="inferred from homology"/>
<evidence type="ECO:0000256" key="14">
    <source>
        <dbReference type="SAM" id="MobiDB-lite"/>
    </source>
</evidence>
<dbReference type="NCBIfam" id="TIGR00118">
    <property type="entry name" value="acolac_lg"/>
    <property type="match status" value="1"/>
</dbReference>
<gene>
    <name evidence="18" type="ORF">GPECTOR_19g389</name>
</gene>
<dbReference type="GO" id="GO:0009635">
    <property type="term" value="P:response to herbicide"/>
    <property type="evidence" value="ECO:0007669"/>
    <property type="project" value="UniProtKB-KW"/>
</dbReference>
<dbReference type="InterPro" id="IPR029035">
    <property type="entry name" value="DHS-like_NAD/FAD-binding_dom"/>
</dbReference>
<evidence type="ECO:0000256" key="13">
    <source>
        <dbReference type="RuleBase" id="RU003591"/>
    </source>
</evidence>
<dbReference type="EC" id="2.2.1.6" evidence="4 13"/>
<dbReference type="EMBL" id="LSYV01000020">
    <property type="protein sequence ID" value="KXZ49938.1"/>
    <property type="molecule type" value="Genomic_DNA"/>
</dbReference>
<dbReference type="GO" id="GO:0000287">
    <property type="term" value="F:magnesium ion binding"/>
    <property type="evidence" value="ECO:0007669"/>
    <property type="project" value="UniProtKB-UniRule"/>
</dbReference>